<sequence>MTENRPDSSAQDPWADIRPFNDDEVAGVLANLTQEPELLDALTRYRLPRLSRLMPGLSRRLASLALRRQVRGVQSIKQFQQRIAGYMERMIRTTTDEFTTAGLDRLDPATAYLFIGNHRDISLDPAFVNYALYLAGRNTVRIAIGDNLLKKPYVTDLMRLNKSFIVPRSARGKRAMLAAYQKLSGYMRHSITGDNHSIWMAQREGRAKDGIDGTDPAIIKMMTMSRRAEDRQASLGEAIRELRLVPVAISYEYDPCDVQKARELHAMHTLGKYEKGQYEDISSIVAGITGHKGRVKLTFGTPLGADFTAPDEVAAEIDRQVLEGYQLFPSHYLALETLGHAAELVDLGEITGADRERFETRLAQVPAELREWWLAQYANPVLNKAGRAPFTPGAAQNEPRSEAR</sequence>
<evidence type="ECO:0000313" key="2">
    <source>
        <dbReference type="EMBL" id="NAW12034.1"/>
    </source>
</evidence>
<keyword evidence="3" id="KW-1185">Reference proteome</keyword>
<dbReference type="AlphaFoldDB" id="A0A7X4VXA9"/>
<dbReference type="PANTHER" id="PTHR30068:SF3">
    <property type="entry name" value="PHOSPHOLIPID_GLYCEROL ACYLTRANSFERASE DOMAIN-CONTAINING PROTEIN"/>
    <property type="match status" value="1"/>
</dbReference>
<keyword evidence="2" id="KW-0012">Acyltransferase</keyword>
<accession>A0A7X4VXA9</accession>
<dbReference type="Proteomes" id="UP000448235">
    <property type="component" value="Unassembled WGS sequence"/>
</dbReference>
<feature type="domain" description="Phospholipid/glycerol acyltransferase" evidence="1">
    <location>
        <begin position="101"/>
        <end position="180"/>
    </location>
</feature>
<dbReference type="GO" id="GO:0019698">
    <property type="term" value="P:D-galacturonate catabolic process"/>
    <property type="evidence" value="ECO:0007669"/>
    <property type="project" value="TreeGrafter"/>
</dbReference>
<evidence type="ECO:0000259" key="1">
    <source>
        <dbReference type="Pfam" id="PF01553"/>
    </source>
</evidence>
<dbReference type="GO" id="GO:0042840">
    <property type="term" value="P:D-glucuronate catabolic process"/>
    <property type="evidence" value="ECO:0007669"/>
    <property type="project" value="TreeGrafter"/>
</dbReference>
<evidence type="ECO:0000313" key="3">
    <source>
        <dbReference type="Proteomes" id="UP000448235"/>
    </source>
</evidence>
<dbReference type="InterPro" id="IPR002123">
    <property type="entry name" value="Plipid/glycerol_acylTrfase"/>
</dbReference>
<organism evidence="2 3">
    <name type="scientific">Halomonas icarae</name>
    <dbReference type="NCBI Taxonomy" id="2691040"/>
    <lineage>
        <taxon>Bacteria</taxon>
        <taxon>Pseudomonadati</taxon>
        <taxon>Pseudomonadota</taxon>
        <taxon>Gammaproteobacteria</taxon>
        <taxon>Oceanospirillales</taxon>
        <taxon>Halomonadaceae</taxon>
        <taxon>Halomonas</taxon>
    </lineage>
</organism>
<gene>
    <name evidence="2" type="ORF">GRB80_04175</name>
</gene>
<dbReference type="EMBL" id="WUTS01000001">
    <property type="protein sequence ID" value="NAW12034.1"/>
    <property type="molecule type" value="Genomic_DNA"/>
</dbReference>
<keyword evidence="2" id="KW-0808">Transferase</keyword>
<proteinExistence type="predicted"/>
<dbReference type="GO" id="GO:0016746">
    <property type="term" value="F:acyltransferase activity"/>
    <property type="evidence" value="ECO:0007669"/>
    <property type="project" value="UniProtKB-KW"/>
</dbReference>
<name>A0A7X4VXA9_9GAMM</name>
<dbReference type="PANTHER" id="PTHR30068">
    <property type="entry name" value="URONATE ISOMERASE"/>
    <property type="match status" value="1"/>
</dbReference>
<dbReference type="RefSeq" id="WP_132041183.1">
    <property type="nucleotide sequence ID" value="NZ_JARWMY010000007.1"/>
</dbReference>
<protein>
    <submittedName>
        <fullName evidence="2">Glycerol acyltransferase</fullName>
    </submittedName>
</protein>
<dbReference type="Pfam" id="PF01553">
    <property type="entry name" value="Acyltransferase"/>
    <property type="match status" value="1"/>
</dbReference>
<reference evidence="2 3" key="1">
    <citation type="submission" date="2019-12" db="EMBL/GenBank/DDBJ databases">
        <title>Draft genome sequencing of Halomonas icarensis D1-1.</title>
        <authorList>
            <person name="Pandiyan K."/>
            <person name="Kushwaha P."/>
            <person name="Gowdham M."/>
            <person name="Chakdar H."/>
            <person name="Singh A."/>
            <person name="Kumar M."/>
            <person name="Saxena A.K."/>
        </authorList>
    </citation>
    <scope>NUCLEOTIDE SEQUENCE [LARGE SCALE GENOMIC DNA]</scope>
    <source>
        <strain evidence="2 3">D1-1</strain>
    </source>
</reference>
<comment type="caution">
    <text evidence="2">The sequence shown here is derived from an EMBL/GenBank/DDBJ whole genome shotgun (WGS) entry which is preliminary data.</text>
</comment>